<gene>
    <name evidence="7" type="ORF">A6K76_11180</name>
</gene>
<evidence type="ECO:0000256" key="2">
    <source>
        <dbReference type="ARBA" id="ARBA00022692"/>
    </source>
</evidence>
<keyword evidence="8" id="KW-1185">Reference proteome</keyword>
<feature type="transmembrane region" description="Helical" evidence="5">
    <location>
        <begin position="179"/>
        <end position="204"/>
    </location>
</feature>
<sequence length="410" mass="44738">MSKFLILMKTSYKQKVTSKSFLFGTLLYLLVLTGAAFWPQISAALFNDEAQIVTVVNETGSDLQELLISSDDFIYTFVDTNIDDVTKNIGKDDITLHITDENGVLSANLYSFDPLPLNDETAILSTLDYANKIYAVQQLNLTAEDANNILNAVPMTKTTVLNEDVNNNKSEGAKSAGVWISYVVGVIIFAFIMTYLTMIITEVASEKGSRALEMLLVSIKPTTHFNAKIAAIFALALTQGAVIGLYGFTVFNFTGDGQAMDVMQTIFADVSSTYMFFTLAFLIGTVLLYVIIGALFGSLVAKVEEANQVMSPIMMVTLAGFYIMLSGTFNPDTLLITISSFIPLISGMVLPLRLAGTDMSIIEAWISLGILMTSIIVLYAMSLSFYKRAVLTYSTGGLLQKIKTILKVTS</sequence>
<dbReference type="RefSeq" id="WP_066464641.1">
    <property type="nucleotide sequence ID" value="NZ_MATO01000037.1"/>
</dbReference>
<evidence type="ECO:0000256" key="1">
    <source>
        <dbReference type="ARBA" id="ARBA00004141"/>
    </source>
</evidence>
<feature type="transmembrane region" description="Helical" evidence="5">
    <location>
        <begin position="333"/>
        <end position="352"/>
    </location>
</feature>
<dbReference type="Proteomes" id="UP000093482">
    <property type="component" value="Unassembled WGS sequence"/>
</dbReference>
<name>A0A1C0YTD6_9BACL</name>
<evidence type="ECO:0000256" key="5">
    <source>
        <dbReference type="SAM" id="Phobius"/>
    </source>
</evidence>
<feature type="transmembrane region" description="Helical" evidence="5">
    <location>
        <begin position="309"/>
        <end position="327"/>
    </location>
</feature>
<evidence type="ECO:0000313" key="7">
    <source>
        <dbReference type="EMBL" id="OCS90420.1"/>
    </source>
</evidence>
<dbReference type="Pfam" id="PF12698">
    <property type="entry name" value="ABC2_membrane_3"/>
    <property type="match status" value="1"/>
</dbReference>
<dbReference type="InterPro" id="IPR013525">
    <property type="entry name" value="ABC2_TM"/>
</dbReference>
<protein>
    <recommendedName>
        <fullName evidence="6">ABC-2 type transporter transmembrane domain-containing protein</fullName>
    </recommendedName>
</protein>
<organism evidence="7 8">
    <name type="scientific">Caryophanon latum</name>
    <dbReference type="NCBI Taxonomy" id="33977"/>
    <lineage>
        <taxon>Bacteria</taxon>
        <taxon>Bacillati</taxon>
        <taxon>Bacillota</taxon>
        <taxon>Bacilli</taxon>
        <taxon>Bacillales</taxon>
        <taxon>Caryophanaceae</taxon>
        <taxon>Caryophanon</taxon>
    </lineage>
</organism>
<dbReference type="EMBL" id="MATO01000037">
    <property type="protein sequence ID" value="OCS90420.1"/>
    <property type="molecule type" value="Genomic_DNA"/>
</dbReference>
<evidence type="ECO:0000256" key="3">
    <source>
        <dbReference type="ARBA" id="ARBA00022989"/>
    </source>
</evidence>
<accession>A0A1C0YTD6</accession>
<proteinExistence type="predicted"/>
<feature type="transmembrane region" description="Helical" evidence="5">
    <location>
        <begin position="274"/>
        <end position="297"/>
    </location>
</feature>
<keyword evidence="4 5" id="KW-0472">Membrane</keyword>
<dbReference type="AlphaFoldDB" id="A0A1C0YTD6"/>
<feature type="domain" description="ABC-2 type transporter transmembrane" evidence="6">
    <location>
        <begin position="19"/>
        <end position="383"/>
    </location>
</feature>
<comment type="caution">
    <text evidence="7">The sequence shown here is derived from an EMBL/GenBank/DDBJ whole genome shotgun (WGS) entry which is preliminary data.</text>
</comment>
<evidence type="ECO:0000313" key="8">
    <source>
        <dbReference type="Proteomes" id="UP000093482"/>
    </source>
</evidence>
<feature type="transmembrane region" description="Helical" evidence="5">
    <location>
        <begin position="364"/>
        <end position="386"/>
    </location>
</feature>
<keyword evidence="3 5" id="KW-1133">Transmembrane helix</keyword>
<dbReference type="GO" id="GO:0140359">
    <property type="term" value="F:ABC-type transporter activity"/>
    <property type="evidence" value="ECO:0007669"/>
    <property type="project" value="InterPro"/>
</dbReference>
<comment type="subcellular location">
    <subcellularLocation>
        <location evidence="1">Membrane</location>
        <topology evidence="1">Multi-pass membrane protein</topology>
    </subcellularLocation>
</comment>
<dbReference type="GO" id="GO:0016020">
    <property type="term" value="C:membrane"/>
    <property type="evidence" value="ECO:0007669"/>
    <property type="project" value="UniProtKB-SubCell"/>
</dbReference>
<evidence type="ECO:0000259" key="6">
    <source>
        <dbReference type="Pfam" id="PF12698"/>
    </source>
</evidence>
<evidence type="ECO:0000256" key="4">
    <source>
        <dbReference type="ARBA" id="ARBA00023136"/>
    </source>
</evidence>
<reference evidence="7 8" key="1">
    <citation type="submission" date="2016-07" db="EMBL/GenBank/DDBJ databases">
        <title>Caryophanon latum genome sequencing.</title>
        <authorList>
            <person name="Verma A."/>
            <person name="Pal Y."/>
            <person name="Krishnamurthi S."/>
        </authorList>
    </citation>
    <scope>NUCLEOTIDE SEQUENCE [LARGE SCALE GENOMIC DNA]</scope>
    <source>
        <strain evidence="7 8">DSM 14151</strain>
    </source>
</reference>
<dbReference type="OrthoDB" id="9768837at2"/>
<feature type="transmembrane region" description="Helical" evidence="5">
    <location>
        <begin position="225"/>
        <end position="254"/>
    </location>
</feature>
<keyword evidence="2 5" id="KW-0812">Transmembrane</keyword>